<dbReference type="SMART" id="SM00935">
    <property type="entry name" value="OmpH"/>
    <property type="match status" value="1"/>
</dbReference>
<dbReference type="Gene3D" id="3.30.910.20">
    <property type="entry name" value="Skp domain"/>
    <property type="match status" value="1"/>
</dbReference>
<comment type="caution">
    <text evidence="5">The sequence shown here is derived from an EMBL/GenBank/DDBJ whole genome shotgun (WGS) entry which is preliminary data.</text>
</comment>
<feature type="region of interest" description="Disordered" evidence="4">
    <location>
        <begin position="194"/>
        <end position="265"/>
    </location>
</feature>
<dbReference type="InterPro" id="IPR005632">
    <property type="entry name" value="Chaperone_Skp"/>
</dbReference>
<reference evidence="6" key="1">
    <citation type="journal article" date="2019" name="Int. J. Syst. Evol. Microbiol.">
        <title>The Global Catalogue of Microorganisms (GCM) 10K type strain sequencing project: providing services to taxonomists for standard genome sequencing and annotation.</title>
        <authorList>
            <consortium name="The Broad Institute Genomics Platform"/>
            <consortium name="The Broad Institute Genome Sequencing Center for Infectious Disease"/>
            <person name="Wu L."/>
            <person name="Ma J."/>
        </authorList>
    </citation>
    <scope>NUCLEOTIDE SEQUENCE [LARGE SCALE GENOMIC DNA]</scope>
    <source>
        <strain evidence="6">KCTC 42255</strain>
    </source>
</reference>
<evidence type="ECO:0000256" key="2">
    <source>
        <dbReference type="ARBA" id="ARBA00022729"/>
    </source>
</evidence>
<sequence length="265" mass="31686">MRKNIVLFIFFLQAGFLFAQSGLKIAYIDMDYILENVPEYQEANNQLDAKVQKWRAEVEQKLNQVEQMKQALKQESPLLTKELIEEREDEIDYEVQQVVAYQQKRFGPQGDFITQKRQLIQPVQDQVFNAVQEYAIKRDFDYIFERSSDALMLFSADRHDISDQILKMIDRQSRTERRENKGADIAEDTYKSVEKAKEDKAEEAQRERDRLTREKERENLIKDRERARDSARAARQAAFEARRQKLLEDRQRRRDSLDRVRNNKE</sequence>
<dbReference type="SUPFAM" id="SSF111384">
    <property type="entry name" value="OmpH-like"/>
    <property type="match status" value="1"/>
</dbReference>
<dbReference type="RefSeq" id="WP_379043783.1">
    <property type="nucleotide sequence ID" value="NZ_JBHULZ010000014.1"/>
</dbReference>
<evidence type="ECO:0000313" key="6">
    <source>
        <dbReference type="Proteomes" id="UP001597357"/>
    </source>
</evidence>
<keyword evidence="6" id="KW-1185">Reference proteome</keyword>
<keyword evidence="3" id="KW-0175">Coiled coil</keyword>
<dbReference type="PANTHER" id="PTHR35089">
    <property type="entry name" value="CHAPERONE PROTEIN SKP"/>
    <property type="match status" value="1"/>
</dbReference>
<evidence type="ECO:0000256" key="3">
    <source>
        <dbReference type="SAM" id="Coils"/>
    </source>
</evidence>
<comment type="similarity">
    <text evidence="1">Belongs to the Skp family.</text>
</comment>
<name>A0ABW5SAQ3_9FLAO</name>
<evidence type="ECO:0000256" key="1">
    <source>
        <dbReference type="ARBA" id="ARBA00009091"/>
    </source>
</evidence>
<dbReference type="PANTHER" id="PTHR35089:SF1">
    <property type="entry name" value="CHAPERONE PROTEIN SKP"/>
    <property type="match status" value="1"/>
</dbReference>
<dbReference type="Proteomes" id="UP001597357">
    <property type="component" value="Unassembled WGS sequence"/>
</dbReference>
<dbReference type="Pfam" id="PF03938">
    <property type="entry name" value="OmpH"/>
    <property type="match status" value="1"/>
</dbReference>
<feature type="coiled-coil region" evidence="3">
    <location>
        <begin position="37"/>
        <end position="82"/>
    </location>
</feature>
<evidence type="ECO:0000313" key="5">
    <source>
        <dbReference type="EMBL" id="MFD2696896.1"/>
    </source>
</evidence>
<dbReference type="EMBL" id="JBHULZ010000014">
    <property type="protein sequence ID" value="MFD2696896.1"/>
    <property type="molecule type" value="Genomic_DNA"/>
</dbReference>
<evidence type="ECO:0000256" key="4">
    <source>
        <dbReference type="SAM" id="MobiDB-lite"/>
    </source>
</evidence>
<protein>
    <submittedName>
        <fullName evidence="5">OmpH family outer membrane protein</fullName>
    </submittedName>
</protein>
<gene>
    <name evidence="5" type="ORF">ACFSQ0_02740</name>
</gene>
<accession>A0ABW5SAQ3</accession>
<feature type="compositionally biased region" description="Basic and acidic residues" evidence="4">
    <location>
        <begin position="240"/>
        <end position="265"/>
    </location>
</feature>
<proteinExistence type="inferred from homology"/>
<dbReference type="InterPro" id="IPR024930">
    <property type="entry name" value="Skp_dom_sf"/>
</dbReference>
<organism evidence="5 6">
    <name type="scientific">Mesonia sediminis</name>
    <dbReference type="NCBI Taxonomy" id="1703946"/>
    <lineage>
        <taxon>Bacteria</taxon>
        <taxon>Pseudomonadati</taxon>
        <taxon>Bacteroidota</taxon>
        <taxon>Flavobacteriia</taxon>
        <taxon>Flavobacteriales</taxon>
        <taxon>Flavobacteriaceae</taxon>
        <taxon>Mesonia</taxon>
    </lineage>
</organism>
<keyword evidence="2" id="KW-0732">Signal</keyword>
<feature type="compositionally biased region" description="Basic and acidic residues" evidence="4">
    <location>
        <begin position="194"/>
        <end position="232"/>
    </location>
</feature>